<protein>
    <submittedName>
        <fullName evidence="4">Uncharacterized protein LOC105112313 isoform X1</fullName>
    </submittedName>
</protein>
<feature type="domain" description="UspA" evidence="2">
    <location>
        <begin position="103"/>
        <end position="244"/>
    </location>
</feature>
<dbReference type="GeneID" id="105112313"/>
<feature type="region of interest" description="Disordered" evidence="1">
    <location>
        <begin position="63"/>
        <end position="82"/>
    </location>
</feature>
<dbReference type="Gene3D" id="3.40.50.620">
    <property type="entry name" value="HUPs"/>
    <property type="match status" value="1"/>
</dbReference>
<accession>A0AAJ6T8L2</accession>
<dbReference type="PANTHER" id="PTHR47000">
    <property type="entry name" value="ADENINE NUCLEOTIDE ALPHA HYDROLASES-LIKE SUPERFAMILY PROTEIN"/>
    <property type="match status" value="1"/>
</dbReference>
<dbReference type="Proteomes" id="UP000694918">
    <property type="component" value="Unplaced"/>
</dbReference>
<evidence type="ECO:0000313" key="3">
    <source>
        <dbReference type="Proteomes" id="UP000694918"/>
    </source>
</evidence>
<evidence type="ECO:0000259" key="2">
    <source>
        <dbReference type="Pfam" id="PF00582"/>
    </source>
</evidence>
<evidence type="ECO:0000313" key="4">
    <source>
        <dbReference type="RefSeq" id="XP_011006285.1"/>
    </source>
</evidence>
<dbReference type="AlphaFoldDB" id="A0AAJ6T8L2"/>
<sequence length="268" mass="29696">MSKLATPRGKRHACKYLGRLVSTPPLDIYCSVPTQNSAQRNMAPSRRRLTKFSVGRSIARVGIRSPSLRSKPTSSSSEGDSKMEFLGSGKESFCGDGFGNGNKVMVVVDTSREAMGALEWALSHTVQNQDTIVLLYVSKPSKQGPESSLKHNLRAHETLHSMKNMCQRRRPGVQVQVAMHEGKERGPIIVEEAKQRSVSLLVMGQRKRSIMWRLIKRWAGKGNRGGSGAVGYCIQNASCMTIAVRRKGKKLGGYLITTKRHKNFWLLA</sequence>
<dbReference type="KEGG" id="peu:105112313"/>
<feature type="compositionally biased region" description="Low complexity" evidence="1">
    <location>
        <begin position="64"/>
        <end position="77"/>
    </location>
</feature>
<evidence type="ECO:0000256" key="1">
    <source>
        <dbReference type="SAM" id="MobiDB-lite"/>
    </source>
</evidence>
<dbReference type="SUPFAM" id="SSF52402">
    <property type="entry name" value="Adenine nucleotide alpha hydrolases-like"/>
    <property type="match status" value="1"/>
</dbReference>
<proteinExistence type="predicted"/>
<dbReference type="InterPro" id="IPR014729">
    <property type="entry name" value="Rossmann-like_a/b/a_fold"/>
</dbReference>
<dbReference type="Pfam" id="PF00582">
    <property type="entry name" value="Usp"/>
    <property type="match status" value="1"/>
</dbReference>
<gene>
    <name evidence="4" type="primary">LOC105112313</name>
</gene>
<keyword evidence="3" id="KW-1185">Reference proteome</keyword>
<organism evidence="3 4">
    <name type="scientific">Populus euphratica</name>
    <name type="common">Euphrates poplar</name>
    <dbReference type="NCBI Taxonomy" id="75702"/>
    <lineage>
        <taxon>Eukaryota</taxon>
        <taxon>Viridiplantae</taxon>
        <taxon>Streptophyta</taxon>
        <taxon>Embryophyta</taxon>
        <taxon>Tracheophyta</taxon>
        <taxon>Spermatophyta</taxon>
        <taxon>Magnoliopsida</taxon>
        <taxon>eudicotyledons</taxon>
        <taxon>Gunneridae</taxon>
        <taxon>Pentapetalae</taxon>
        <taxon>rosids</taxon>
        <taxon>fabids</taxon>
        <taxon>Malpighiales</taxon>
        <taxon>Salicaceae</taxon>
        <taxon>Saliceae</taxon>
        <taxon>Populus</taxon>
    </lineage>
</organism>
<dbReference type="RefSeq" id="XP_011006285.1">
    <property type="nucleotide sequence ID" value="XM_011007983.1"/>
</dbReference>
<name>A0AAJ6T8L2_POPEU</name>
<dbReference type="PANTHER" id="PTHR47000:SF3">
    <property type="entry name" value="ADENINE NUCLEOTIDE ALPHA HYDROLASES-LIKE SUPERFAMILY PROTEIN"/>
    <property type="match status" value="1"/>
</dbReference>
<reference evidence="4" key="1">
    <citation type="submission" date="2025-08" db="UniProtKB">
        <authorList>
            <consortium name="RefSeq"/>
        </authorList>
    </citation>
    <scope>IDENTIFICATION</scope>
</reference>
<dbReference type="CDD" id="cd00293">
    <property type="entry name" value="USP-like"/>
    <property type="match status" value="1"/>
</dbReference>
<dbReference type="InterPro" id="IPR006016">
    <property type="entry name" value="UspA"/>
</dbReference>